<dbReference type="Proteomes" id="UP000581206">
    <property type="component" value="Unassembled WGS sequence"/>
</dbReference>
<reference evidence="1 2" key="1">
    <citation type="submission" date="2020-04" db="EMBL/GenBank/DDBJ databases">
        <title>MicrobeNet Type strains.</title>
        <authorList>
            <person name="Nicholson A.C."/>
        </authorList>
    </citation>
    <scope>NUCLEOTIDE SEQUENCE [LARGE SCALE GENOMIC DNA]</scope>
    <source>
        <strain evidence="1 2">ATCC BAA-788</strain>
    </source>
</reference>
<evidence type="ECO:0000313" key="1">
    <source>
        <dbReference type="EMBL" id="NKY21962.1"/>
    </source>
</evidence>
<dbReference type="PANTHER" id="PTHR39166">
    <property type="entry name" value="BLL1166 PROTEIN"/>
    <property type="match status" value="1"/>
</dbReference>
<dbReference type="EMBL" id="JAAXOX010000002">
    <property type="protein sequence ID" value="NKY21962.1"/>
    <property type="molecule type" value="Genomic_DNA"/>
</dbReference>
<dbReference type="Pfam" id="PF06042">
    <property type="entry name" value="NTP_transf_6"/>
    <property type="match status" value="1"/>
</dbReference>
<keyword evidence="2" id="KW-1185">Reference proteome</keyword>
<accession>A0A7X6KTH2</accession>
<dbReference type="RefSeq" id="WP_168629083.1">
    <property type="nucleotide sequence ID" value="NZ_BONL01000002.1"/>
</dbReference>
<comment type="caution">
    <text evidence="1">The sequence shown here is derived from an EMBL/GenBank/DDBJ whole genome shotgun (WGS) entry which is preliminary data.</text>
</comment>
<dbReference type="InterPro" id="IPR009267">
    <property type="entry name" value="NTP_transf_6"/>
</dbReference>
<dbReference type="AlphaFoldDB" id="A0A7X6KTH2"/>
<dbReference type="PANTHER" id="PTHR39166:SF1">
    <property type="entry name" value="BLL1166 PROTEIN"/>
    <property type="match status" value="1"/>
</dbReference>
<protein>
    <submittedName>
        <fullName evidence="1">Nucleotidyltransferase family protein</fullName>
    </submittedName>
</protein>
<gene>
    <name evidence="1" type="ORF">HGA03_04710</name>
</gene>
<sequence>MHRSPPEDRLETLLRASPWMLRVLAAAREADLPQWWIGGGVLRDLVWDTAAGGFDPERVRDVDLAFFDPDDLSPERDRRADAALRRIDPAVPWEATNQAAVHLWYPAQFGIEVAPLRSAADGVRTWPETATAVAVRWETDGCMRFTAVAGGVADLLDGVCRRNPRRVTVAEYRRRLARKEPHRRWPGVRVVPE</sequence>
<proteinExistence type="predicted"/>
<keyword evidence="1" id="KW-0808">Transferase</keyword>
<name>A0A7X6KTH2_9CELL</name>
<evidence type="ECO:0000313" key="2">
    <source>
        <dbReference type="Proteomes" id="UP000581206"/>
    </source>
</evidence>
<organism evidence="1 2">
    <name type="scientific">Cellulomonas denverensis</name>
    <dbReference type="NCBI Taxonomy" id="264297"/>
    <lineage>
        <taxon>Bacteria</taxon>
        <taxon>Bacillati</taxon>
        <taxon>Actinomycetota</taxon>
        <taxon>Actinomycetes</taxon>
        <taxon>Micrococcales</taxon>
        <taxon>Cellulomonadaceae</taxon>
        <taxon>Cellulomonas</taxon>
    </lineage>
</organism>
<dbReference type="GO" id="GO:0016740">
    <property type="term" value="F:transferase activity"/>
    <property type="evidence" value="ECO:0007669"/>
    <property type="project" value="UniProtKB-KW"/>
</dbReference>